<feature type="compositionally biased region" description="Low complexity" evidence="1">
    <location>
        <begin position="8"/>
        <end position="19"/>
    </location>
</feature>
<gene>
    <name evidence="2" type="primary">ABSGL_07715.1 scaffold 9091</name>
</gene>
<organism evidence="2">
    <name type="scientific">Absidia glauca</name>
    <name type="common">Pin mould</name>
    <dbReference type="NCBI Taxonomy" id="4829"/>
    <lineage>
        <taxon>Eukaryota</taxon>
        <taxon>Fungi</taxon>
        <taxon>Fungi incertae sedis</taxon>
        <taxon>Mucoromycota</taxon>
        <taxon>Mucoromycotina</taxon>
        <taxon>Mucoromycetes</taxon>
        <taxon>Mucorales</taxon>
        <taxon>Cunninghamellaceae</taxon>
        <taxon>Absidia</taxon>
    </lineage>
</organism>
<dbReference type="AlphaFoldDB" id="A0A168P8S5"/>
<dbReference type="InParanoid" id="A0A168P8S5"/>
<reference evidence="2" key="1">
    <citation type="submission" date="2016-04" db="EMBL/GenBank/DDBJ databases">
        <authorList>
            <person name="Evans L.H."/>
            <person name="Alamgir A."/>
            <person name="Owens N."/>
            <person name="Weber N.D."/>
            <person name="Virtaneva K."/>
            <person name="Barbian K."/>
            <person name="Babar A."/>
            <person name="Rosenke K."/>
        </authorList>
    </citation>
    <scope>NUCLEOTIDE SEQUENCE [LARGE SCALE GENOMIC DNA]</scope>
    <source>
        <strain evidence="2">CBS 101.48</strain>
    </source>
</reference>
<protein>
    <submittedName>
        <fullName evidence="2">Uncharacterized protein</fullName>
    </submittedName>
</protein>
<evidence type="ECO:0000256" key="1">
    <source>
        <dbReference type="SAM" id="MobiDB-lite"/>
    </source>
</evidence>
<feature type="region of interest" description="Disordered" evidence="1">
    <location>
        <begin position="1"/>
        <end position="24"/>
    </location>
</feature>
<proteinExistence type="predicted"/>
<keyword evidence="3" id="KW-1185">Reference proteome</keyword>
<name>A0A168P8S5_ABSGL</name>
<sequence length="90" mass="9836">MDQKEACSSASSYAQQPSSIGGKGISRRLPFLGLQLRPICIPVPKSRNLISTCGMYTMTYHLMRTSDPLDLPVVSLSSDPIPYETSFCPP</sequence>
<dbReference type="EMBL" id="LT553633">
    <property type="protein sequence ID" value="SAM01960.1"/>
    <property type="molecule type" value="Genomic_DNA"/>
</dbReference>
<evidence type="ECO:0000313" key="3">
    <source>
        <dbReference type="Proteomes" id="UP000078561"/>
    </source>
</evidence>
<dbReference type="Proteomes" id="UP000078561">
    <property type="component" value="Unassembled WGS sequence"/>
</dbReference>
<accession>A0A168P8S5</accession>
<evidence type="ECO:0000313" key="2">
    <source>
        <dbReference type="EMBL" id="SAM01960.1"/>
    </source>
</evidence>